<accession>A0A1I9GD18</accession>
<organism evidence="1">
    <name type="scientific">Brugia malayi</name>
    <name type="common">Filarial nematode worm</name>
    <dbReference type="NCBI Taxonomy" id="6279"/>
    <lineage>
        <taxon>Eukaryota</taxon>
        <taxon>Metazoa</taxon>
        <taxon>Ecdysozoa</taxon>
        <taxon>Nematoda</taxon>
        <taxon>Chromadorea</taxon>
        <taxon>Rhabditida</taxon>
        <taxon>Spirurina</taxon>
        <taxon>Spiruromorpha</taxon>
        <taxon>Filarioidea</taxon>
        <taxon>Onchocercidae</taxon>
        <taxon>Brugia</taxon>
    </lineage>
</organism>
<dbReference type="EMBL" id="LN856968">
    <property type="protein sequence ID" value="CRZ24588.1"/>
    <property type="molecule type" value="Genomic_DNA"/>
</dbReference>
<sequence>MEHLNSSFREYLILAFANLYASYETCMSTRLEAEHGKSGYTLGPLKLHCRCTFFRNAPITEPHHFELLINSAVTEKARIIPRHRQNFYSQGNKFEVAQNDRQNTR</sequence>
<protein>
    <submittedName>
        <fullName evidence="1">Bm510</fullName>
    </submittedName>
</protein>
<dbReference type="AlphaFoldDB" id="A0A1I9GD18"/>
<reference evidence="1" key="1">
    <citation type="journal article" date="2007" name="Science">
        <title>Draft genome of the filarial nematode parasite Brugia malayi.</title>
        <authorList>
            <person name="Ghedin E."/>
            <person name="Wang S."/>
            <person name="Spiro D."/>
            <person name="Caler E."/>
            <person name="Zhao Q."/>
            <person name="Crabtree J."/>
            <person name="Allen J.E."/>
            <person name="Delcher A.L."/>
            <person name="Guiliano D.B."/>
            <person name="Miranda-Saavedra D."/>
            <person name="Angiuoli S.V."/>
            <person name="Creasy T."/>
            <person name="Amedeo P."/>
            <person name="Haas B."/>
            <person name="El-Sayed N.M."/>
            <person name="Wortman J.R."/>
            <person name="Feldblyum T."/>
            <person name="Tallon L."/>
            <person name="Schatz M."/>
            <person name="Shumway M."/>
            <person name="Koo H."/>
            <person name="Salzberg S.L."/>
            <person name="Schobel S."/>
            <person name="Pertea M."/>
            <person name="Pop M."/>
            <person name="White O."/>
            <person name="Barton G.J."/>
            <person name="Carlow C.K."/>
            <person name="Crawford M.J."/>
            <person name="Daub J."/>
            <person name="Dimmic M.W."/>
            <person name="Estes C.F."/>
            <person name="Foster J.M."/>
            <person name="Ganatra M."/>
            <person name="Gregory W.F."/>
            <person name="Johnson N.M."/>
            <person name="Jin J."/>
            <person name="Komuniecki R."/>
            <person name="Korf I."/>
            <person name="Kumar S."/>
            <person name="Laney S."/>
            <person name="Li B.W."/>
            <person name="Li W."/>
            <person name="Lindblom T.H."/>
            <person name="Lustigman S."/>
            <person name="Ma D."/>
            <person name="Maina C.V."/>
            <person name="Martin D.M."/>
            <person name="McCarter J.P."/>
            <person name="McReynolds L."/>
            <person name="Mitreva M."/>
            <person name="Nutman T.B."/>
            <person name="Parkinson J."/>
            <person name="Peregrin-Alvarez J.M."/>
            <person name="Poole C."/>
            <person name="Ren Q."/>
            <person name="Saunders L."/>
            <person name="Sluder A.E."/>
            <person name="Smith K."/>
            <person name="Stanke M."/>
            <person name="Unnasch T.R."/>
            <person name="Ware J."/>
            <person name="Wei A.D."/>
            <person name="Weil G."/>
            <person name="Williams D.J."/>
            <person name="Zhang Y."/>
            <person name="Williams S.A."/>
            <person name="Fraser-Liggett C."/>
            <person name="Slatko B."/>
            <person name="Blaxter M.L."/>
            <person name="Scott A.L."/>
        </authorList>
    </citation>
    <scope>NUCLEOTIDE SEQUENCE</scope>
    <source>
        <strain evidence="1">FR3</strain>
    </source>
</reference>
<proteinExistence type="predicted"/>
<gene>
    <name evidence="1" type="primary">Bm510</name>
    <name evidence="1" type="ORF">BM_Bm510</name>
</gene>
<evidence type="ECO:0000313" key="1">
    <source>
        <dbReference type="EMBL" id="CRZ24588.1"/>
    </source>
</evidence>
<name>A0A1I9GD18_BRUMA</name>
<reference evidence="1" key="2">
    <citation type="submission" date="2012-12" db="EMBL/GenBank/DDBJ databases">
        <authorList>
            <consortium name="WormBase Consortium"/>
            <person name="Ghedin E."/>
            <person name="Paulini M."/>
        </authorList>
    </citation>
    <scope>NUCLEOTIDE SEQUENCE</scope>
    <source>
        <strain evidence="1">FR3</strain>
    </source>
</reference>